<proteinExistence type="predicted"/>
<dbReference type="AlphaFoldDB" id="A0A0R3MB02"/>
<comment type="caution">
    <text evidence="1">The sequence shown here is derived from an EMBL/GenBank/DDBJ whole genome shotgun (WGS) entry which is preliminary data.</text>
</comment>
<dbReference type="EMBL" id="LLYA01000214">
    <property type="protein sequence ID" value="KRR16938.1"/>
    <property type="molecule type" value="Genomic_DNA"/>
</dbReference>
<sequence length="413" mass="41297">MDHRSVPDPVHRVPLDRKAQLGNDLPGSWWMSADSLPRFLTHTGDNSAGNGGKGYFAGSLIHSSYAGFEPLNVVWPGVHATALAHQTNIAYFDQSASQIAGVGGDGGNWNAALGGSVGAFGSVGIGAIATGGNSAGNGGDGYFSGAMVHAPVAVYAPINIAVAGNNSSANADQTNNVVFDQSAFQMGGVGGDGGNGNAAIGGGLSVFETGYGPHLPIGWSGLSHGGMGSNVIASGDNHAGNGGDGYFYGGIVHASFALYYPINIAVAGYNSTAYAEQTNNVVFDQSAFQMAGVGGNGGNGNHAIGGTADIFSSIFDLIGSDVITTGNNSAGNGGNGHFSGSMIDIDVAIYVPINIAVAGYNSTAEAHQSNNVVFDQSTIQIAGIGGDGGHGNAALGGDFAMQLLSDLHLLDLA</sequence>
<keyword evidence="2" id="KW-1185">Reference proteome</keyword>
<dbReference type="OrthoDB" id="8019375at2"/>
<organism evidence="1 2">
    <name type="scientific">Bradyrhizobium retamae</name>
    <dbReference type="NCBI Taxonomy" id="1300035"/>
    <lineage>
        <taxon>Bacteria</taxon>
        <taxon>Pseudomonadati</taxon>
        <taxon>Pseudomonadota</taxon>
        <taxon>Alphaproteobacteria</taxon>
        <taxon>Hyphomicrobiales</taxon>
        <taxon>Nitrobacteraceae</taxon>
        <taxon>Bradyrhizobium</taxon>
    </lineage>
</organism>
<evidence type="ECO:0000313" key="2">
    <source>
        <dbReference type="Proteomes" id="UP000052023"/>
    </source>
</evidence>
<protein>
    <recommendedName>
        <fullName evidence="3">PE-PGRS family protein</fullName>
    </recommendedName>
</protein>
<evidence type="ECO:0000313" key="1">
    <source>
        <dbReference type="EMBL" id="KRR16938.1"/>
    </source>
</evidence>
<accession>A0A0R3MB02</accession>
<reference evidence="1 2" key="1">
    <citation type="submission" date="2014-03" db="EMBL/GenBank/DDBJ databases">
        <title>Bradyrhizobium valentinum sp. nov., isolated from effective nodules of Lupinus mariae-josephae, a lupine endemic of basic-lime soils in Eastern Spain.</title>
        <authorList>
            <person name="Duran D."/>
            <person name="Rey L."/>
            <person name="Navarro A."/>
            <person name="Busquets A."/>
            <person name="Imperial J."/>
            <person name="Ruiz-Argueso T."/>
        </authorList>
    </citation>
    <scope>NUCLEOTIDE SEQUENCE [LARGE SCALE GENOMIC DNA]</scope>
    <source>
        <strain evidence="1 2">Ro19</strain>
    </source>
</reference>
<dbReference type="Proteomes" id="UP000052023">
    <property type="component" value="Unassembled WGS sequence"/>
</dbReference>
<gene>
    <name evidence="1" type="ORF">CQ13_12055</name>
</gene>
<evidence type="ECO:0008006" key="3">
    <source>
        <dbReference type="Google" id="ProtNLM"/>
    </source>
</evidence>
<name>A0A0R3MB02_9BRAD</name>